<dbReference type="Proteomes" id="UP000041625">
    <property type="component" value="Unassembled WGS sequence"/>
</dbReference>
<proteinExistence type="predicted"/>
<evidence type="ECO:0000313" key="1">
    <source>
        <dbReference type="EMBL" id="CDT78120.1"/>
    </source>
</evidence>
<keyword evidence="2" id="KW-1185">Reference proteome</keyword>
<comment type="caution">
    <text evidence="1">The sequence shown here is derived from an EMBL/GenBank/DDBJ whole genome shotgun (WGS) entry which is preliminary data.</text>
</comment>
<reference evidence="1 2" key="1">
    <citation type="submission" date="2014-06" db="EMBL/GenBank/DDBJ databases">
        <authorList>
            <person name="Le Roux F."/>
        </authorList>
    </citation>
    <scope>NUCLEOTIDE SEQUENCE [LARGE SCALE GENOMIC DNA]</scope>
    <source>
        <strain evidence="1 2">J2-31</strain>
    </source>
</reference>
<protein>
    <submittedName>
        <fullName evidence="1">Uncharacterized protein</fullName>
    </submittedName>
</protein>
<organism evidence="1 2">
    <name type="scientific">Vibrio coralliirubri</name>
    <dbReference type="NCBI Taxonomy" id="1516159"/>
    <lineage>
        <taxon>Bacteria</taxon>
        <taxon>Pseudomonadati</taxon>
        <taxon>Pseudomonadota</taxon>
        <taxon>Gammaproteobacteria</taxon>
        <taxon>Vibrionales</taxon>
        <taxon>Vibrionaceae</taxon>
        <taxon>Vibrio</taxon>
    </lineage>
</organism>
<evidence type="ECO:0000313" key="2">
    <source>
        <dbReference type="Proteomes" id="UP000041625"/>
    </source>
</evidence>
<name>A0AA86XTH8_9VIBR</name>
<sequence length="41" mass="4549">MCAHLNHEVMYETRIDANTNDHDVEQHAGSFCTETDAGDIG</sequence>
<accession>A0AA86XTH8</accession>
<gene>
    <name evidence="1" type="ORF">VCR31J2_1310548</name>
</gene>
<dbReference type="EMBL" id="CCKJ01000037">
    <property type="protein sequence ID" value="CDT78120.1"/>
    <property type="molecule type" value="Genomic_DNA"/>
</dbReference>
<dbReference type="AlphaFoldDB" id="A0AA86XTH8"/>